<dbReference type="Pfam" id="PF01270">
    <property type="entry name" value="Glyco_hydro_8"/>
    <property type="match status" value="1"/>
</dbReference>
<keyword evidence="3" id="KW-0326">Glycosidase</keyword>
<gene>
    <name evidence="5" type="ORF">BGI42_10375</name>
</gene>
<keyword evidence="4" id="KW-1133">Transmembrane helix</keyword>
<evidence type="ECO:0000256" key="1">
    <source>
        <dbReference type="ARBA" id="ARBA00009209"/>
    </source>
</evidence>
<dbReference type="SUPFAM" id="SSF48208">
    <property type="entry name" value="Six-hairpin glycosidases"/>
    <property type="match status" value="1"/>
</dbReference>
<organism evidence="5 6">
    <name type="scientific">Clostridium taeniosporum</name>
    <dbReference type="NCBI Taxonomy" id="394958"/>
    <lineage>
        <taxon>Bacteria</taxon>
        <taxon>Bacillati</taxon>
        <taxon>Bacillota</taxon>
        <taxon>Clostridia</taxon>
        <taxon>Eubacteriales</taxon>
        <taxon>Clostridiaceae</taxon>
        <taxon>Clostridium</taxon>
    </lineage>
</organism>
<evidence type="ECO:0000313" key="6">
    <source>
        <dbReference type="Proteomes" id="UP000094652"/>
    </source>
</evidence>
<evidence type="ECO:0000256" key="4">
    <source>
        <dbReference type="SAM" id="Phobius"/>
    </source>
</evidence>
<comment type="similarity">
    <text evidence="1">Belongs to the glycosyl hydrolase 8 (cellulase D) family.</text>
</comment>
<dbReference type="InterPro" id="IPR008928">
    <property type="entry name" value="6-hairpin_glycosidase_sf"/>
</dbReference>
<dbReference type="InterPro" id="IPR002037">
    <property type="entry name" value="Glyco_hydro_8"/>
</dbReference>
<reference evidence="6" key="1">
    <citation type="submission" date="2016-09" db="EMBL/GenBank/DDBJ databases">
        <title>Genomics of Clostridium taeniosporum, an organism which forms endospores with ribbon-like appendages.</title>
        <authorList>
            <person name="Walker J.R."/>
        </authorList>
    </citation>
    <scope>NUCLEOTIDE SEQUENCE [LARGE SCALE GENOMIC DNA]</scope>
    <source>
        <strain evidence="6">1/k</strain>
    </source>
</reference>
<dbReference type="KEGG" id="ctae:BGI42_10375"/>
<dbReference type="EMBL" id="CP017253">
    <property type="protein sequence ID" value="AOR24110.1"/>
    <property type="molecule type" value="Genomic_DNA"/>
</dbReference>
<dbReference type="GO" id="GO:0004553">
    <property type="term" value="F:hydrolase activity, hydrolyzing O-glycosyl compounds"/>
    <property type="evidence" value="ECO:0007669"/>
    <property type="project" value="InterPro"/>
</dbReference>
<evidence type="ECO:0000313" key="5">
    <source>
        <dbReference type="EMBL" id="AOR24110.1"/>
    </source>
</evidence>
<dbReference type="STRING" id="394958.BGI42_10375"/>
<evidence type="ECO:0000256" key="3">
    <source>
        <dbReference type="ARBA" id="ARBA00023295"/>
    </source>
</evidence>
<dbReference type="Proteomes" id="UP000094652">
    <property type="component" value="Chromosome"/>
</dbReference>
<dbReference type="Gene3D" id="1.50.10.10">
    <property type="match status" value="1"/>
</dbReference>
<dbReference type="GO" id="GO:0005975">
    <property type="term" value="P:carbohydrate metabolic process"/>
    <property type="evidence" value="ECO:0007669"/>
    <property type="project" value="InterPro"/>
</dbReference>
<dbReference type="RefSeq" id="WP_069680249.1">
    <property type="nucleotide sequence ID" value="NZ_CP017253.2"/>
</dbReference>
<accession>A0A1D7XLQ0</accession>
<protein>
    <submittedName>
        <fullName evidence="5">Glycosyl hydrolase family 8</fullName>
    </submittedName>
</protein>
<feature type="transmembrane region" description="Helical" evidence="4">
    <location>
        <begin position="5"/>
        <end position="22"/>
    </location>
</feature>
<keyword evidence="4" id="KW-0472">Membrane</keyword>
<keyword evidence="2 5" id="KW-0378">Hydrolase</keyword>
<name>A0A1D7XLQ0_9CLOT</name>
<dbReference type="OrthoDB" id="1779554at2"/>
<sequence length="370" mass="42661">MKRKIIIILILLIAGFTIYYNLAPYFRHVETGKVWLQLQSTDEENLLINFVKNELMNDEGGVYTNYINFGSQGDITKGHSVLSESQGMMLLYSLEKNDRITFDRTLDYIRNYMVLNNYLISWRVEEKSKSEISATIDDLRIIKALLLAEEKWNDKSYRGLAIRISKGISKELVEDNILVDFNDGISKSKTTTLCYLDLQTLKMLSELNSSWEKVLDSSLQILNNGYISDEVPLYKKEFYRESESYDNENIDTLLSLIVLLNKQEYGEDISKSITCIKERLKKDGFISTLYSINGESLSKIESTSIYSFIVQIASKVDDKELATLAMKKINAFQVKNKKSVVYGGYGMEDGSQVYSYDNLNALFAYRYFKY</sequence>
<dbReference type="InterPro" id="IPR012341">
    <property type="entry name" value="6hp_glycosidase-like_sf"/>
</dbReference>
<keyword evidence="4" id="KW-0812">Transmembrane</keyword>
<evidence type="ECO:0000256" key="2">
    <source>
        <dbReference type="ARBA" id="ARBA00022801"/>
    </source>
</evidence>
<keyword evidence="6" id="KW-1185">Reference proteome</keyword>
<dbReference type="AlphaFoldDB" id="A0A1D7XLQ0"/>
<proteinExistence type="inferred from homology"/>